<dbReference type="Pfam" id="PF23282">
    <property type="entry name" value="WHD_ROQ1"/>
    <property type="match status" value="1"/>
</dbReference>
<evidence type="ECO:0000256" key="4">
    <source>
        <dbReference type="ARBA" id="ARBA00022821"/>
    </source>
</evidence>
<dbReference type="Gene3D" id="1.10.8.430">
    <property type="entry name" value="Helical domain of apoptotic protease-activating factors"/>
    <property type="match status" value="1"/>
</dbReference>
<keyword evidence="3" id="KW-0677">Repeat</keyword>
<reference evidence="10" key="3">
    <citation type="submission" date="2015-04" db="UniProtKB">
        <authorList>
            <consortium name="EnsemblPlants"/>
        </authorList>
    </citation>
    <scope>IDENTIFICATION</scope>
    <source>
        <strain evidence="10">cv. Jemalong A17</strain>
    </source>
</reference>
<dbReference type="SMART" id="SM01407">
    <property type="entry name" value="NAC"/>
    <property type="match status" value="1"/>
</dbReference>
<dbReference type="Gene3D" id="3.40.50.10140">
    <property type="entry name" value="Toll/interleukin-1 receptor homology (TIR) domain"/>
    <property type="match status" value="1"/>
</dbReference>
<evidence type="ECO:0000313" key="10">
    <source>
        <dbReference type="EnsemblPlants" id="AES69015"/>
    </source>
</evidence>
<feature type="domain" description="NAC-A/B" evidence="8">
    <location>
        <begin position="1019"/>
        <end position="1087"/>
    </location>
</feature>
<evidence type="ECO:0000313" key="9">
    <source>
        <dbReference type="EMBL" id="AES69015.1"/>
    </source>
</evidence>
<dbReference type="PROSITE" id="PS51151">
    <property type="entry name" value="NAC_AB"/>
    <property type="match status" value="1"/>
</dbReference>
<evidence type="ECO:0000256" key="6">
    <source>
        <dbReference type="RuleBase" id="RU361272"/>
    </source>
</evidence>
<keyword evidence="5" id="KW-0520">NAD</keyword>
<dbReference type="InterPro" id="IPR036390">
    <property type="entry name" value="WH_DNA-bd_sf"/>
</dbReference>
<dbReference type="SUPFAM" id="SSF52540">
    <property type="entry name" value="P-loop containing nucleoside triphosphate hydrolases"/>
    <property type="match status" value="1"/>
</dbReference>
<accession>G7IW72</accession>
<sequence>MSQSTLPSISSFTCDWTYDVFLSFRGIDTRNNFTGNLYHSLHHQRGIQTFMDDEEIQKGEEITPTLLQAIKQSRIFIAIFSPNYASSTFCLTELVTILECSMLQGRLFLPVFYDVDPSQIRNLTGTYAEAFAKHEVRFGDEKDSKVQKWRDALRQAANVSGWHFKPGFESEYKIIEKIVEEVSVKINRVPLHVATNPIGLESQILEVTSLLGLDSNERVSMVGIYGIGGIGKSTTARAVHNLIADQFEGVCFLDDIRKREINHDLARLQEALLSDILGEKDIKVGDVYRGMSIIKRRLQRKKVLLILDNVDKVQQLQAFVGHGWFGFGSKVIVTTRDKHLLATHGIVKVYEVKQLKSEKALELFSWHAFKNKKIDPCYVDIAKRLVTYCHGLPLALEVIGSHLFGKSLGVWKSSLVKYKGVLRKDIHEILKVSYDDLEEDEKGIFLDIACFFNSYEISYVKELLYLHGFHAEDGIQVLIDKSLMKIDINGCVRMHDLIQSMGREIVRQESTLEPGRRSRLWFSDDIVQVLEENKGTDTVEVIIANLRKGRKVKWCGKAFGPMKNLKILIVRNAQFSNGPQILPNSLKVLDWSGYPSSSLPSKFNPKNLAILNLPESHLKWFQSLKVFEMLSFLDFEGCKFLTKLPSLSRVPYLGALCLDYCINLIRIHDSVGFLGSLVLFSAQGCSRLESLVPYINLPSLETLDLRGCSRLDNFPEVLGLMENIKDVYLDQTDLYQLPFTIGNLVGLQRLYLRGCQRMIQLPSYILPKVEIITTYGCRGFRSSENEEKVSPKVFANAMCVYNEYGKSFLNVYSRNISSNDVIEVSHPWWSQHGYDLSNFEFDLFCSKLELGKLKRSESSVCFWFRKKFPTIALWCLVKPGNHLNNMVLDFKLNVLINGTKQLTSSCQYIFYTHKKTDQFLCCDLQCKMEGVFSDNEWNVVEILCEMEHLMPGDSKRTMAHQEWTTKKILKWSLLYVYPENEEEDYKLFDNPDSPPPTKEIVAHKQILQEYLQIYNSSLAIGERQFYYRRQKTSKHSEENGIPAIEEVNIFKDDVVIQYLNPKVQASIATSTWVVSGSPQTKKLQYILHNIIHQFGPDNLESLKKLAKQFQKQELMQPQHKRMMMMMMMLYQILSPGRLLKLLLRRPRLESFSVPTLFLDVIFSLLFLSPKLCISGDFCCSCFRYF</sequence>
<dbReference type="SUPFAM" id="SSF52058">
    <property type="entry name" value="L domain-like"/>
    <property type="match status" value="1"/>
</dbReference>
<dbReference type="SUPFAM" id="SSF46785">
    <property type="entry name" value="Winged helix' DNA-binding domain"/>
    <property type="match status" value="1"/>
</dbReference>
<feature type="domain" description="TIR" evidence="7">
    <location>
        <begin position="16"/>
        <end position="186"/>
    </location>
</feature>
<dbReference type="PANTHER" id="PTHR11017:SF455">
    <property type="entry name" value="NB-ARC DOMAIN PROTEIN"/>
    <property type="match status" value="1"/>
</dbReference>
<dbReference type="HOGENOM" id="CLU_001561_5_0_1"/>
<keyword evidence="6" id="KW-0805">Transcription regulation</keyword>
<dbReference type="Pfam" id="PF01582">
    <property type="entry name" value="TIR"/>
    <property type="match status" value="1"/>
</dbReference>
<dbReference type="AlphaFoldDB" id="G7IW72"/>
<dbReference type="GO" id="GO:0007165">
    <property type="term" value="P:signal transduction"/>
    <property type="evidence" value="ECO:0007669"/>
    <property type="project" value="InterPro"/>
</dbReference>
<dbReference type="FunFam" id="2.20.70.30:FF:000001">
    <property type="entry name" value="Transcription factor BTF3 homolog"/>
    <property type="match status" value="1"/>
</dbReference>
<name>G7IW72_MEDTR</name>
<evidence type="ECO:0000313" key="11">
    <source>
        <dbReference type="Proteomes" id="UP000002051"/>
    </source>
</evidence>
<keyword evidence="2" id="KW-0433">Leucine-rich repeat</keyword>
<dbReference type="EnsemblPlants" id="AES69015">
    <property type="protein sequence ID" value="AES69015"/>
    <property type="gene ID" value="MTR_3g020650"/>
</dbReference>
<gene>
    <name evidence="9" type="ordered locus">MTR_3g020650</name>
</gene>
<dbReference type="Proteomes" id="UP000002051">
    <property type="component" value="Chromosome 3"/>
</dbReference>
<reference evidence="9 11" key="1">
    <citation type="journal article" date="2011" name="Nature">
        <title>The Medicago genome provides insight into the evolution of rhizobial symbioses.</title>
        <authorList>
            <person name="Young N.D."/>
            <person name="Debelle F."/>
            <person name="Oldroyd G.E."/>
            <person name="Geurts R."/>
            <person name="Cannon S.B."/>
            <person name="Udvardi M.K."/>
            <person name="Benedito V.A."/>
            <person name="Mayer K.F."/>
            <person name="Gouzy J."/>
            <person name="Schoof H."/>
            <person name="Van de Peer Y."/>
            <person name="Proost S."/>
            <person name="Cook D.R."/>
            <person name="Meyers B.C."/>
            <person name="Spannagl M."/>
            <person name="Cheung F."/>
            <person name="De Mita S."/>
            <person name="Krishnakumar V."/>
            <person name="Gundlach H."/>
            <person name="Zhou S."/>
            <person name="Mudge J."/>
            <person name="Bharti A.K."/>
            <person name="Murray J.D."/>
            <person name="Naoumkina M.A."/>
            <person name="Rosen B."/>
            <person name="Silverstein K.A."/>
            <person name="Tang H."/>
            <person name="Rombauts S."/>
            <person name="Zhao P.X."/>
            <person name="Zhou P."/>
            <person name="Barbe V."/>
            <person name="Bardou P."/>
            <person name="Bechner M."/>
            <person name="Bellec A."/>
            <person name="Berger A."/>
            <person name="Berges H."/>
            <person name="Bidwell S."/>
            <person name="Bisseling T."/>
            <person name="Choisne N."/>
            <person name="Couloux A."/>
            <person name="Denny R."/>
            <person name="Deshpande S."/>
            <person name="Dai X."/>
            <person name="Doyle J.J."/>
            <person name="Dudez A.M."/>
            <person name="Farmer A.D."/>
            <person name="Fouteau S."/>
            <person name="Franken C."/>
            <person name="Gibelin C."/>
            <person name="Gish J."/>
            <person name="Goldstein S."/>
            <person name="Gonzalez A.J."/>
            <person name="Green P.J."/>
            <person name="Hallab A."/>
            <person name="Hartog M."/>
            <person name="Hua A."/>
            <person name="Humphray S.J."/>
            <person name="Jeong D.H."/>
            <person name="Jing Y."/>
            <person name="Jocker A."/>
            <person name="Kenton S.M."/>
            <person name="Kim D.J."/>
            <person name="Klee K."/>
            <person name="Lai H."/>
            <person name="Lang C."/>
            <person name="Lin S."/>
            <person name="Macmil S.L."/>
            <person name="Magdelenat G."/>
            <person name="Matthews L."/>
            <person name="McCorrison J."/>
            <person name="Monaghan E.L."/>
            <person name="Mun J.H."/>
            <person name="Najar F.Z."/>
            <person name="Nicholson C."/>
            <person name="Noirot C."/>
            <person name="O'Bleness M."/>
            <person name="Paule C.R."/>
            <person name="Poulain J."/>
            <person name="Prion F."/>
            <person name="Qin B."/>
            <person name="Qu C."/>
            <person name="Retzel E.F."/>
            <person name="Riddle C."/>
            <person name="Sallet E."/>
            <person name="Samain S."/>
            <person name="Samson N."/>
            <person name="Sanders I."/>
            <person name="Saurat O."/>
            <person name="Scarpelli C."/>
            <person name="Schiex T."/>
            <person name="Segurens B."/>
            <person name="Severin A.J."/>
            <person name="Sherrier D.J."/>
            <person name="Shi R."/>
            <person name="Sims S."/>
            <person name="Singer S.R."/>
            <person name="Sinharoy S."/>
            <person name="Sterck L."/>
            <person name="Viollet A."/>
            <person name="Wang B.B."/>
            <person name="Wang K."/>
            <person name="Wang M."/>
            <person name="Wang X."/>
            <person name="Warfsmann J."/>
            <person name="Weissenbach J."/>
            <person name="White D.D."/>
            <person name="White J.D."/>
            <person name="Wiley G.B."/>
            <person name="Wincker P."/>
            <person name="Xing Y."/>
            <person name="Yang L."/>
            <person name="Yao Z."/>
            <person name="Ying F."/>
            <person name="Zhai J."/>
            <person name="Zhou L."/>
            <person name="Zuber A."/>
            <person name="Denarie J."/>
            <person name="Dixon R.A."/>
            <person name="May G.D."/>
            <person name="Schwartz D.C."/>
            <person name="Rogers J."/>
            <person name="Quetier F."/>
            <person name="Town C.D."/>
            <person name="Roe B.A."/>
        </authorList>
    </citation>
    <scope>NUCLEOTIDE SEQUENCE [LARGE SCALE GENOMIC DNA]</scope>
    <source>
        <strain evidence="9">A17</strain>
        <strain evidence="10 11">cv. Jemalong A17</strain>
    </source>
</reference>
<dbReference type="PaxDb" id="3880-AES69015"/>
<proteinExistence type="inferred from homology"/>
<dbReference type="Gene3D" id="3.80.10.10">
    <property type="entry name" value="Ribonuclease Inhibitor"/>
    <property type="match status" value="2"/>
</dbReference>
<dbReference type="GO" id="GO:0043531">
    <property type="term" value="F:ADP binding"/>
    <property type="evidence" value="ECO:0007669"/>
    <property type="project" value="InterPro"/>
</dbReference>
<dbReference type="InterPro" id="IPR027417">
    <property type="entry name" value="P-loop_NTPase"/>
</dbReference>
<dbReference type="InterPro" id="IPR038187">
    <property type="entry name" value="NAC_A/B_dom_sf"/>
</dbReference>
<dbReference type="PROSITE" id="PS50104">
    <property type="entry name" value="TIR"/>
    <property type="match status" value="1"/>
</dbReference>
<dbReference type="InterPro" id="IPR035897">
    <property type="entry name" value="Toll_tir_struct_dom_sf"/>
</dbReference>
<dbReference type="InterPro" id="IPR002715">
    <property type="entry name" value="Nas_poly-pep-assoc_cplx_dom"/>
</dbReference>
<reference evidence="9 11" key="2">
    <citation type="journal article" date="2014" name="BMC Genomics">
        <title>An improved genome release (version Mt4.0) for the model legume Medicago truncatula.</title>
        <authorList>
            <person name="Tang H."/>
            <person name="Krishnakumar V."/>
            <person name="Bidwell S."/>
            <person name="Rosen B."/>
            <person name="Chan A."/>
            <person name="Zhou S."/>
            <person name="Gentzbittel L."/>
            <person name="Childs K.L."/>
            <person name="Yandell M."/>
            <person name="Gundlach H."/>
            <person name="Mayer K.F."/>
            <person name="Schwartz D.C."/>
            <person name="Town C.D."/>
        </authorList>
    </citation>
    <scope>GENOME REANNOTATION</scope>
    <source>
        <strain evidence="10 11">cv. Jemalong A17</strain>
    </source>
</reference>
<dbReference type="PANTHER" id="PTHR11017">
    <property type="entry name" value="LEUCINE-RICH REPEAT-CONTAINING PROTEIN"/>
    <property type="match status" value="1"/>
</dbReference>
<dbReference type="SMART" id="SM00255">
    <property type="entry name" value="TIR"/>
    <property type="match status" value="1"/>
</dbReference>
<dbReference type="FunFam" id="3.40.50.10140:FF:000007">
    <property type="entry name" value="Disease resistance protein (TIR-NBS-LRR class)"/>
    <property type="match status" value="1"/>
</dbReference>
<dbReference type="InterPro" id="IPR002182">
    <property type="entry name" value="NB-ARC"/>
</dbReference>
<organism evidence="9 11">
    <name type="scientific">Medicago truncatula</name>
    <name type="common">Barrel medic</name>
    <name type="synonym">Medicago tribuloides</name>
    <dbReference type="NCBI Taxonomy" id="3880"/>
    <lineage>
        <taxon>Eukaryota</taxon>
        <taxon>Viridiplantae</taxon>
        <taxon>Streptophyta</taxon>
        <taxon>Embryophyta</taxon>
        <taxon>Tracheophyta</taxon>
        <taxon>Spermatophyta</taxon>
        <taxon>Magnoliopsida</taxon>
        <taxon>eudicotyledons</taxon>
        <taxon>Gunneridae</taxon>
        <taxon>Pentapetalae</taxon>
        <taxon>rosids</taxon>
        <taxon>fabids</taxon>
        <taxon>Fabales</taxon>
        <taxon>Fabaceae</taxon>
        <taxon>Papilionoideae</taxon>
        <taxon>50 kb inversion clade</taxon>
        <taxon>NPAAA clade</taxon>
        <taxon>Hologalegina</taxon>
        <taxon>IRL clade</taxon>
        <taxon>Trifolieae</taxon>
        <taxon>Medicago</taxon>
    </lineage>
</organism>
<dbReference type="InterPro" id="IPR000157">
    <property type="entry name" value="TIR_dom"/>
</dbReference>
<dbReference type="Pfam" id="PF23286">
    <property type="entry name" value="LRR_13"/>
    <property type="match status" value="1"/>
</dbReference>
<dbReference type="InterPro" id="IPR042197">
    <property type="entry name" value="Apaf_helical"/>
</dbReference>
<protein>
    <recommendedName>
        <fullName evidence="6">Nascent polypeptide-associated complex subunit beta</fullName>
    </recommendedName>
</protein>
<evidence type="ECO:0000256" key="5">
    <source>
        <dbReference type="ARBA" id="ARBA00023027"/>
    </source>
</evidence>
<keyword evidence="11" id="KW-1185">Reference proteome</keyword>
<dbReference type="SMART" id="SM00382">
    <property type="entry name" value="AAA"/>
    <property type="match status" value="1"/>
</dbReference>
<evidence type="ECO:0000256" key="1">
    <source>
        <dbReference type="ARBA" id="ARBA00005296"/>
    </source>
</evidence>
<dbReference type="InterPro" id="IPR058192">
    <property type="entry name" value="WHD_ROQ1-like"/>
</dbReference>
<evidence type="ECO:0000259" key="8">
    <source>
        <dbReference type="PROSITE" id="PS51151"/>
    </source>
</evidence>
<evidence type="ECO:0000256" key="2">
    <source>
        <dbReference type="ARBA" id="ARBA00022614"/>
    </source>
</evidence>
<keyword evidence="4" id="KW-0611">Plant defense</keyword>
<dbReference type="eggNOG" id="KOG2240">
    <property type="taxonomic scope" value="Eukaryota"/>
</dbReference>
<dbReference type="GO" id="GO:0006952">
    <property type="term" value="P:defense response"/>
    <property type="evidence" value="ECO:0007669"/>
    <property type="project" value="UniProtKB-KW"/>
</dbReference>
<dbReference type="PRINTS" id="PR00364">
    <property type="entry name" value="DISEASERSIST"/>
</dbReference>
<dbReference type="Gene3D" id="2.20.70.30">
    <property type="entry name" value="Nascent polypeptide-associated complex domain"/>
    <property type="match status" value="1"/>
</dbReference>
<comment type="subunit">
    <text evidence="6">Part of the nascent polypeptide-associated complex (NAC).</text>
</comment>
<keyword evidence="6" id="KW-0804">Transcription</keyword>
<dbReference type="InterPro" id="IPR058546">
    <property type="entry name" value="RPS4B/Roq1-like_LRR"/>
</dbReference>
<dbReference type="Pfam" id="PF01849">
    <property type="entry name" value="NAC"/>
    <property type="match status" value="1"/>
</dbReference>
<dbReference type="InterPro" id="IPR003593">
    <property type="entry name" value="AAA+_ATPase"/>
</dbReference>
<dbReference type="Gene3D" id="3.40.50.300">
    <property type="entry name" value="P-loop containing nucleotide triphosphate hydrolases"/>
    <property type="match status" value="1"/>
</dbReference>
<dbReference type="EMBL" id="CM001219">
    <property type="protein sequence ID" value="AES69015.1"/>
    <property type="molecule type" value="Genomic_DNA"/>
</dbReference>
<evidence type="ECO:0000256" key="3">
    <source>
        <dbReference type="ARBA" id="ARBA00022737"/>
    </source>
</evidence>
<dbReference type="CDD" id="cd22055">
    <property type="entry name" value="NAC_BTF3"/>
    <property type="match status" value="1"/>
</dbReference>
<dbReference type="Pfam" id="PF00931">
    <property type="entry name" value="NB-ARC"/>
    <property type="match status" value="1"/>
</dbReference>
<comment type="similarity">
    <text evidence="1 6">Belongs to the NAC-beta family.</text>
</comment>
<dbReference type="InterPro" id="IPR044974">
    <property type="entry name" value="Disease_R_plants"/>
</dbReference>
<evidence type="ECO:0000259" key="7">
    <source>
        <dbReference type="PROSITE" id="PS50104"/>
    </source>
</evidence>
<dbReference type="InterPro" id="IPR032675">
    <property type="entry name" value="LRR_dom_sf"/>
</dbReference>
<dbReference type="SUPFAM" id="SSF52200">
    <property type="entry name" value="Toll/Interleukin receptor TIR domain"/>
    <property type="match status" value="1"/>
</dbReference>